<dbReference type="EMBL" id="PFEK01000046">
    <property type="protein sequence ID" value="PJE67450.1"/>
    <property type="molecule type" value="Genomic_DNA"/>
</dbReference>
<protein>
    <submittedName>
        <fullName evidence="1">Uncharacterized protein</fullName>
    </submittedName>
</protein>
<gene>
    <name evidence="1" type="ORF">COU95_02390</name>
</gene>
<proteinExistence type="predicted"/>
<dbReference type="Proteomes" id="UP000231474">
    <property type="component" value="Unassembled WGS sequence"/>
</dbReference>
<reference evidence="2" key="1">
    <citation type="submission" date="2017-09" db="EMBL/GenBank/DDBJ databases">
        <title>Depth-based differentiation of microbial function through sediment-hosted aquifers and enrichment of novel symbionts in the deep terrestrial subsurface.</title>
        <authorList>
            <person name="Probst A.J."/>
            <person name="Ladd B."/>
            <person name="Jarett J.K."/>
            <person name="Geller-Mcgrath D.E."/>
            <person name="Sieber C.M.K."/>
            <person name="Emerson J.B."/>
            <person name="Anantharaman K."/>
            <person name="Thomas B.C."/>
            <person name="Malmstrom R."/>
            <person name="Stieglmeier M."/>
            <person name="Klingl A."/>
            <person name="Woyke T."/>
            <person name="Ryan C.M."/>
            <person name="Banfield J.F."/>
        </authorList>
    </citation>
    <scope>NUCLEOTIDE SEQUENCE [LARGE SCALE GENOMIC DNA]</scope>
</reference>
<organism evidence="1 2">
    <name type="scientific">Candidatus Shapirobacteria bacterium CG10_big_fil_rev_8_21_14_0_10_40_9</name>
    <dbReference type="NCBI Taxonomy" id="1974888"/>
    <lineage>
        <taxon>Bacteria</taxon>
        <taxon>Candidatus Shapironibacteriota</taxon>
    </lineage>
</organism>
<sequence>MPDPLKIPIRASTQEHLEIEDIKDNIIILKDGSCCLILATTAINFGLLSEKEQDALIYAYAALLNSLTFPIEIVIRSKRKDVTSYLKLLEGEILKQTNKLLQEQMKKYQKFVEDTVKKNNVLDKSFYVIIPFSTLELGATKALGAIVKRQKGLPYPKDYILERAKMNLYPKKDHLIRQFNRLGLKTKELTTQEAIQLFYDIYNPESGFQKLAAGQEYAAPIVQTL</sequence>
<evidence type="ECO:0000313" key="1">
    <source>
        <dbReference type="EMBL" id="PJE67450.1"/>
    </source>
</evidence>
<comment type="caution">
    <text evidence="1">The sequence shown here is derived from an EMBL/GenBank/DDBJ whole genome shotgun (WGS) entry which is preliminary data.</text>
</comment>
<dbReference type="AlphaFoldDB" id="A0A2M8L3E7"/>
<accession>A0A2M8L3E7</accession>
<name>A0A2M8L3E7_9BACT</name>
<evidence type="ECO:0000313" key="2">
    <source>
        <dbReference type="Proteomes" id="UP000231474"/>
    </source>
</evidence>